<evidence type="ECO:0000313" key="3">
    <source>
        <dbReference type="Proteomes" id="UP000008311"/>
    </source>
</evidence>
<name>B9SJL1_RICCO</name>
<reference evidence="3" key="1">
    <citation type="journal article" date="2010" name="Nat. Biotechnol.">
        <title>Draft genome sequence of the oilseed species Ricinus communis.</title>
        <authorList>
            <person name="Chan A.P."/>
            <person name="Crabtree J."/>
            <person name="Zhao Q."/>
            <person name="Lorenzi H."/>
            <person name="Orvis J."/>
            <person name="Puiu D."/>
            <person name="Melake-Berhan A."/>
            <person name="Jones K.M."/>
            <person name="Redman J."/>
            <person name="Chen G."/>
            <person name="Cahoon E.B."/>
            <person name="Gedil M."/>
            <person name="Stanke M."/>
            <person name="Haas B.J."/>
            <person name="Wortman J.R."/>
            <person name="Fraser-Liggett C.M."/>
            <person name="Ravel J."/>
            <person name="Rabinowicz P.D."/>
        </authorList>
    </citation>
    <scope>NUCLEOTIDE SEQUENCE [LARGE SCALE GENOMIC DNA]</scope>
    <source>
        <strain evidence="3">cv. Hale</strain>
    </source>
</reference>
<sequence>MERRRQRQLHNPNHDARPSSSMKPETSELQILTREQLQRAKAPAQVHMESSYERAINM</sequence>
<evidence type="ECO:0000256" key="1">
    <source>
        <dbReference type="SAM" id="MobiDB-lite"/>
    </source>
</evidence>
<gene>
    <name evidence="2" type="ORF">RCOM_0138920</name>
</gene>
<keyword evidence="3" id="KW-1185">Reference proteome</keyword>
<proteinExistence type="predicted"/>
<dbReference type="AlphaFoldDB" id="B9SJL1"/>
<feature type="compositionally biased region" description="Polar residues" evidence="1">
    <location>
        <begin position="18"/>
        <end position="35"/>
    </location>
</feature>
<accession>B9SJL1</accession>
<feature type="region of interest" description="Disordered" evidence="1">
    <location>
        <begin position="1"/>
        <end position="58"/>
    </location>
</feature>
<dbReference type="InParanoid" id="B9SJL1"/>
<evidence type="ECO:0000313" key="2">
    <source>
        <dbReference type="EMBL" id="EEF36256.1"/>
    </source>
</evidence>
<dbReference type="Proteomes" id="UP000008311">
    <property type="component" value="Unassembled WGS sequence"/>
</dbReference>
<organism evidence="2 3">
    <name type="scientific">Ricinus communis</name>
    <name type="common">Castor bean</name>
    <dbReference type="NCBI Taxonomy" id="3988"/>
    <lineage>
        <taxon>Eukaryota</taxon>
        <taxon>Viridiplantae</taxon>
        <taxon>Streptophyta</taxon>
        <taxon>Embryophyta</taxon>
        <taxon>Tracheophyta</taxon>
        <taxon>Spermatophyta</taxon>
        <taxon>Magnoliopsida</taxon>
        <taxon>eudicotyledons</taxon>
        <taxon>Gunneridae</taxon>
        <taxon>Pentapetalae</taxon>
        <taxon>rosids</taxon>
        <taxon>fabids</taxon>
        <taxon>Malpighiales</taxon>
        <taxon>Euphorbiaceae</taxon>
        <taxon>Acalyphoideae</taxon>
        <taxon>Acalypheae</taxon>
        <taxon>Ricinus</taxon>
    </lineage>
</organism>
<dbReference type="EMBL" id="EQ973985">
    <property type="protein sequence ID" value="EEF36256.1"/>
    <property type="molecule type" value="Genomic_DNA"/>
</dbReference>
<protein>
    <submittedName>
        <fullName evidence="2">Uncharacterized protein</fullName>
    </submittedName>
</protein>